<reference evidence="24 25" key="1">
    <citation type="journal article" date="2009" name="Science">
        <title>Genome sequence, comparative analysis, and population genetics of the domestic horse.</title>
        <authorList>
            <consortium name="Broad Institute Genome Sequencing Platform"/>
            <consortium name="Broad Institute Whole Genome Assembly Team"/>
            <person name="Wade C.M."/>
            <person name="Giulotto E."/>
            <person name="Sigurdsson S."/>
            <person name="Zoli M."/>
            <person name="Gnerre S."/>
            <person name="Imsland F."/>
            <person name="Lear T.L."/>
            <person name="Adelson D.L."/>
            <person name="Bailey E."/>
            <person name="Bellone R.R."/>
            <person name="Bloecker H."/>
            <person name="Distl O."/>
            <person name="Edgar R.C."/>
            <person name="Garber M."/>
            <person name="Leeb T."/>
            <person name="Mauceli E."/>
            <person name="MacLeod J.N."/>
            <person name="Penedo M.C.T."/>
            <person name="Raison J.M."/>
            <person name="Sharpe T."/>
            <person name="Vogel J."/>
            <person name="Andersson L."/>
            <person name="Antczak D.F."/>
            <person name="Biagi T."/>
            <person name="Binns M.M."/>
            <person name="Chowdhary B.P."/>
            <person name="Coleman S.J."/>
            <person name="Della Valle G."/>
            <person name="Fryc S."/>
            <person name="Guerin G."/>
            <person name="Hasegawa T."/>
            <person name="Hill E.W."/>
            <person name="Jurka J."/>
            <person name="Kiialainen A."/>
            <person name="Lindgren G."/>
            <person name="Liu J."/>
            <person name="Magnani E."/>
            <person name="Mickelson J.R."/>
            <person name="Murray J."/>
            <person name="Nergadze S.G."/>
            <person name="Onofrio R."/>
            <person name="Pedroni S."/>
            <person name="Piras M.F."/>
            <person name="Raudsepp T."/>
            <person name="Rocchi M."/>
            <person name="Roeed K.H."/>
            <person name="Ryder O.A."/>
            <person name="Searle S."/>
            <person name="Skow L."/>
            <person name="Swinburne J.E."/>
            <person name="Syvaenen A.C."/>
            <person name="Tozaki T."/>
            <person name="Valberg S.J."/>
            <person name="Vaudin M."/>
            <person name="White J.R."/>
            <person name="Zody M.C."/>
            <person name="Lander E.S."/>
            <person name="Lindblad-Toh K."/>
        </authorList>
    </citation>
    <scope>NUCLEOTIDE SEQUENCE [LARGE SCALE GENOMIC DNA]</scope>
    <source>
        <strain evidence="24 25">Thoroughbred</strain>
    </source>
</reference>
<keyword evidence="13" id="KW-0862">Zinc</keyword>
<organism evidence="24 25">
    <name type="scientific">Equus caballus</name>
    <name type="common">Horse</name>
    <dbReference type="NCBI Taxonomy" id="9796"/>
    <lineage>
        <taxon>Eukaryota</taxon>
        <taxon>Metazoa</taxon>
        <taxon>Chordata</taxon>
        <taxon>Craniata</taxon>
        <taxon>Vertebrata</taxon>
        <taxon>Euteleostomi</taxon>
        <taxon>Mammalia</taxon>
        <taxon>Eutheria</taxon>
        <taxon>Laurasiatheria</taxon>
        <taxon>Perissodactyla</taxon>
        <taxon>Equidae</taxon>
        <taxon>Equus</taxon>
    </lineage>
</organism>
<evidence type="ECO:0000256" key="12">
    <source>
        <dbReference type="ARBA" id="ARBA00022801"/>
    </source>
</evidence>
<dbReference type="Ensembl" id="ENSECAT00000123374.1">
    <property type="protein sequence ID" value="ENSECAP00000061493.1"/>
    <property type="gene ID" value="ENSECAG00000018454.4"/>
</dbReference>
<keyword evidence="17" id="KW-0539">Nucleus</keyword>
<keyword evidence="18" id="KW-0469">Meiosis</keyword>
<evidence type="ECO:0000256" key="20">
    <source>
        <dbReference type="SAM" id="Coils"/>
    </source>
</evidence>
<keyword evidence="15" id="KW-0238">DNA-binding</keyword>
<feature type="domain" description="DNA endonuclease Ctp1 N-terminal" evidence="23">
    <location>
        <begin position="116"/>
        <end position="221"/>
    </location>
</feature>
<evidence type="ECO:0000256" key="7">
    <source>
        <dbReference type="ARBA" id="ARBA00022618"/>
    </source>
</evidence>
<feature type="region of interest" description="Disordered" evidence="21">
    <location>
        <begin position="789"/>
        <end position="808"/>
    </location>
</feature>
<keyword evidence="12" id="KW-0378">Hydrolase</keyword>
<dbReference type="Proteomes" id="UP000002281">
    <property type="component" value="Chromosome 8"/>
</dbReference>
<dbReference type="GO" id="GO:0005654">
    <property type="term" value="C:nucleoplasm"/>
    <property type="evidence" value="ECO:0007669"/>
    <property type="project" value="Ensembl"/>
</dbReference>
<evidence type="ECO:0000256" key="8">
    <source>
        <dbReference type="ARBA" id="ARBA00022722"/>
    </source>
</evidence>
<dbReference type="GO" id="GO:0110025">
    <property type="term" value="P:DNA strand resection involved in replication fork processing"/>
    <property type="evidence" value="ECO:0007669"/>
    <property type="project" value="Ensembl"/>
</dbReference>
<dbReference type="GO" id="GO:0003714">
    <property type="term" value="F:transcription corepressor activity"/>
    <property type="evidence" value="ECO:0007669"/>
    <property type="project" value="Ensembl"/>
</dbReference>
<evidence type="ECO:0000259" key="22">
    <source>
        <dbReference type="Pfam" id="PF08573"/>
    </source>
</evidence>
<dbReference type="GO" id="GO:0042802">
    <property type="term" value="F:identical protein binding"/>
    <property type="evidence" value="ECO:0007669"/>
    <property type="project" value="Ensembl"/>
</dbReference>
<keyword evidence="6" id="KW-0597">Phosphoprotein</keyword>
<feature type="region of interest" description="Disordered" evidence="21">
    <location>
        <begin position="608"/>
        <end position="663"/>
    </location>
</feature>
<evidence type="ECO:0000313" key="25">
    <source>
        <dbReference type="Proteomes" id="UP000002281"/>
    </source>
</evidence>
<evidence type="ECO:0000256" key="10">
    <source>
        <dbReference type="ARBA" id="ARBA00022763"/>
    </source>
</evidence>
<keyword evidence="10" id="KW-0227">DNA damage</keyword>
<dbReference type="GO" id="GO:0017053">
    <property type="term" value="C:transcription repressor complex"/>
    <property type="evidence" value="ECO:0007669"/>
    <property type="project" value="Ensembl"/>
</dbReference>
<dbReference type="Pfam" id="PF08573">
    <property type="entry name" value="SAE2"/>
    <property type="match status" value="1"/>
</dbReference>
<keyword evidence="9" id="KW-0255">Endonuclease</keyword>
<evidence type="ECO:0000256" key="3">
    <source>
        <dbReference type="ARBA" id="ARBA00007496"/>
    </source>
</evidence>
<keyword evidence="14 20" id="KW-0175">Coiled coil</keyword>
<evidence type="ECO:0000313" key="24">
    <source>
        <dbReference type="Ensembl" id="ENSECAP00000061493.1"/>
    </source>
</evidence>
<dbReference type="AlphaFoldDB" id="A0A9L0RG41"/>
<feature type="compositionally biased region" description="Polar residues" evidence="21">
    <location>
        <begin position="644"/>
        <end position="658"/>
    </location>
</feature>
<gene>
    <name evidence="24" type="primary">RBBP8</name>
</gene>
<keyword evidence="7" id="KW-0132">Cell division</keyword>
<feature type="region of interest" description="Disordered" evidence="21">
    <location>
        <begin position="722"/>
        <end position="742"/>
    </location>
</feature>
<keyword evidence="19" id="KW-0131">Cell cycle</keyword>
<keyword evidence="16" id="KW-0234">DNA repair</keyword>
<dbReference type="GO" id="GO:0051301">
    <property type="term" value="P:cell division"/>
    <property type="evidence" value="ECO:0007669"/>
    <property type="project" value="UniProtKB-KW"/>
</dbReference>
<keyword evidence="8" id="KW-0540">Nuclease</keyword>
<sequence>MSVSGSSSGSPSSADVSNDFKDLWTKLKEYHDKEVQGRLALSGLLPILLFLLRKTGPELTSVPIFLCFYMWDAYHSMASQAVPCLHPGSKPANSGWPRSGTCTLNRCTARPAPEHFLECLQVKVTKLKKERILDAQRLEEFFTKNQQLREQQKVLHETIKVLEDRLRAGLCDRCAVTEEHMRKKQQEFENIRQQNLKLITELMNEKNTLQEENKKLSEQLQQKIENDQQHQVTELESEENAIPDSPITAFSFSGINRLRRKENLHVRYIEQTHTKLEHSLCTDELRKVPKSSTHLQQKPNENETLVADTCDQSQSPMAKTHGTSSYPTDKSSFNLATVVAETLGLSVQEESEPQGPVSPLDDELYHCLEGDHKKQPFEESARNSEDSLRFPDCNSKTPPQEELPTRVSSPVFGATSNVKSSLGLNTSLSPSLLETGKKKHLKMAPFSNTSNSRSEKTRSKSEDNALFTHLYLGSEVNKIISQSSSNKQMLINKNISESTSEQENLDHIKDAITDKDKHVMSLKSLGGRTSKRKKIEEESEDEVSCPQASFDKENAFPFPPDSHSSLNGDCVMDKPLDLSDRFSAIQRQEKSQGSEPSKIRFRQATLSEALKPIPKSSSSSREALSGSCTLTRDSPEEPCLQDCGLQSLSKSSPDNKTPLQIKEENPVFKIPLCPRESLETESLFDDMKGAGSHEPIKRKPRSIHGACELASVLQLNPCRISKAKSSQDSQDTSFENTQWSVDPGADLSQYKMDITVINTKDSSQSRLAGGETVDMDCTLVSETVLLKMKKQEQKREKSPNGERKMNDSLEDMFDRTTHEEYESCLADSFPQVADEEEELSAATKKPNTHGDKQDKVKQKAFVEPYFKDNERETSLQNFPHIEVVRKKEERRKLLGHTCKECEIYYADIPAEEREKKLASCSRHRFRYIPPNTPEHFWEVGFPSTQTCMERGYIKEDLDPCPRPKRRQPYNAMFSPKGKEQKT</sequence>
<accession>A0A9L0RG41</accession>
<keyword evidence="5" id="KW-0158">Chromosome</keyword>
<evidence type="ECO:0000256" key="15">
    <source>
        <dbReference type="ARBA" id="ARBA00023125"/>
    </source>
</evidence>
<evidence type="ECO:0000256" key="21">
    <source>
        <dbReference type="SAM" id="MobiDB-lite"/>
    </source>
</evidence>
<comment type="similarity">
    <text evidence="3">Belongs to the COM1/SAE2/CtIP family.</text>
</comment>
<dbReference type="GO" id="GO:0051321">
    <property type="term" value="P:meiotic cell cycle"/>
    <property type="evidence" value="ECO:0007669"/>
    <property type="project" value="UniProtKB-KW"/>
</dbReference>
<feature type="region of interest" description="Disordered" evidence="21">
    <location>
        <begin position="835"/>
        <end position="857"/>
    </location>
</feature>
<feature type="compositionally biased region" description="Low complexity" evidence="21">
    <location>
        <begin position="616"/>
        <end position="627"/>
    </location>
</feature>
<dbReference type="GO" id="GO:0001835">
    <property type="term" value="P:blastocyst hatching"/>
    <property type="evidence" value="ECO:0007669"/>
    <property type="project" value="Ensembl"/>
</dbReference>
<dbReference type="InterPro" id="IPR013882">
    <property type="entry name" value="Ctp1_C"/>
</dbReference>
<evidence type="ECO:0000259" key="23">
    <source>
        <dbReference type="Pfam" id="PF10482"/>
    </source>
</evidence>
<reference evidence="24" key="2">
    <citation type="submission" date="2025-08" db="UniProtKB">
        <authorList>
            <consortium name="Ensembl"/>
        </authorList>
    </citation>
    <scope>IDENTIFICATION</scope>
    <source>
        <strain evidence="24">Thoroughbred</strain>
    </source>
</reference>
<dbReference type="GO" id="GO:0000724">
    <property type="term" value="P:double-strand break repair via homologous recombination"/>
    <property type="evidence" value="ECO:0007669"/>
    <property type="project" value="Ensembl"/>
</dbReference>
<dbReference type="PANTHER" id="PTHR15107">
    <property type="entry name" value="RETINOBLASTOMA BINDING PROTEIN 8"/>
    <property type="match status" value="1"/>
</dbReference>
<dbReference type="Pfam" id="PF10482">
    <property type="entry name" value="CtIP_N"/>
    <property type="match status" value="1"/>
</dbReference>
<dbReference type="GeneTree" id="ENSGT00530000063835"/>
<evidence type="ECO:0000256" key="13">
    <source>
        <dbReference type="ARBA" id="ARBA00022833"/>
    </source>
</evidence>
<feature type="coiled-coil region" evidence="20">
    <location>
        <begin position="145"/>
        <end position="226"/>
    </location>
</feature>
<protein>
    <recommendedName>
        <fullName evidence="4">DNA endonuclease RBBP8</fullName>
    </recommendedName>
</protein>
<feature type="region of interest" description="Disordered" evidence="21">
    <location>
        <begin position="958"/>
        <end position="982"/>
    </location>
</feature>
<keyword evidence="25" id="KW-1185">Reference proteome</keyword>
<dbReference type="InterPro" id="IPR033316">
    <property type="entry name" value="RBBP8-like"/>
</dbReference>
<feature type="region of interest" description="Disordered" evidence="21">
    <location>
        <begin position="310"/>
        <end position="330"/>
    </location>
</feature>
<feature type="compositionally biased region" description="Basic and acidic residues" evidence="21">
    <location>
        <begin position="848"/>
        <end position="857"/>
    </location>
</feature>
<evidence type="ECO:0000256" key="6">
    <source>
        <dbReference type="ARBA" id="ARBA00022553"/>
    </source>
</evidence>
<dbReference type="InterPro" id="IPR019518">
    <property type="entry name" value="CtIP_N"/>
</dbReference>
<evidence type="ECO:0000256" key="5">
    <source>
        <dbReference type="ARBA" id="ARBA00022454"/>
    </source>
</evidence>
<evidence type="ECO:0000256" key="4">
    <source>
        <dbReference type="ARBA" id="ARBA00020680"/>
    </source>
</evidence>
<evidence type="ECO:0000256" key="2">
    <source>
        <dbReference type="ARBA" id="ARBA00004286"/>
    </source>
</evidence>
<dbReference type="GO" id="GO:0061629">
    <property type="term" value="F:RNA polymerase II-specific DNA-binding transcription factor binding"/>
    <property type="evidence" value="ECO:0007669"/>
    <property type="project" value="Ensembl"/>
</dbReference>
<evidence type="ECO:0000256" key="1">
    <source>
        <dbReference type="ARBA" id="ARBA00004123"/>
    </source>
</evidence>
<dbReference type="GO" id="GO:0070533">
    <property type="term" value="C:BRCA1-C complex"/>
    <property type="evidence" value="ECO:0007669"/>
    <property type="project" value="Ensembl"/>
</dbReference>
<dbReference type="GO" id="GO:0000082">
    <property type="term" value="P:G1/S transition of mitotic cell cycle"/>
    <property type="evidence" value="ECO:0007669"/>
    <property type="project" value="Ensembl"/>
</dbReference>
<evidence type="ECO:0000256" key="17">
    <source>
        <dbReference type="ARBA" id="ARBA00023242"/>
    </source>
</evidence>
<dbReference type="PANTHER" id="PTHR15107:SF4">
    <property type="entry name" value="DNA ENDONUCLEASE RBBP8"/>
    <property type="match status" value="1"/>
</dbReference>
<feature type="compositionally biased region" description="Polar residues" evidence="21">
    <location>
        <begin position="723"/>
        <end position="740"/>
    </location>
</feature>
<keyword evidence="11" id="KW-0498">Mitosis</keyword>
<proteinExistence type="inferred from homology"/>
<evidence type="ECO:0000256" key="18">
    <source>
        <dbReference type="ARBA" id="ARBA00023254"/>
    </source>
</evidence>
<evidence type="ECO:0000256" key="16">
    <source>
        <dbReference type="ARBA" id="ARBA00023204"/>
    </source>
</evidence>
<feature type="compositionally biased region" description="Basic and acidic residues" evidence="21">
    <location>
        <begin position="374"/>
        <end position="389"/>
    </location>
</feature>
<feature type="region of interest" description="Disordered" evidence="21">
    <location>
        <begin position="524"/>
        <end position="572"/>
    </location>
</feature>
<evidence type="ECO:0000256" key="11">
    <source>
        <dbReference type="ARBA" id="ARBA00022776"/>
    </source>
</evidence>
<name>A0A9L0RG41_HORSE</name>
<evidence type="ECO:0000256" key="14">
    <source>
        <dbReference type="ARBA" id="ARBA00023054"/>
    </source>
</evidence>
<feature type="domain" description="DNA endonuclease activator Ctp1 C-terminal" evidence="22">
    <location>
        <begin position="915"/>
        <end position="945"/>
    </location>
</feature>
<evidence type="ECO:0000256" key="9">
    <source>
        <dbReference type="ARBA" id="ARBA00022759"/>
    </source>
</evidence>
<dbReference type="GO" id="GO:0000014">
    <property type="term" value="F:single-stranded DNA endodeoxyribonuclease activity"/>
    <property type="evidence" value="ECO:0007669"/>
    <property type="project" value="Ensembl"/>
</dbReference>
<dbReference type="GO" id="GO:0010792">
    <property type="term" value="P:DNA double-strand break processing involved in repair via single-strand annealing"/>
    <property type="evidence" value="ECO:0000318"/>
    <property type="project" value="GO_Central"/>
</dbReference>
<reference evidence="24" key="3">
    <citation type="submission" date="2025-09" db="UniProtKB">
        <authorList>
            <consortium name="Ensembl"/>
        </authorList>
    </citation>
    <scope>IDENTIFICATION</scope>
    <source>
        <strain evidence="24">Thoroughbred</strain>
    </source>
</reference>
<feature type="region of interest" description="Disordered" evidence="21">
    <location>
        <begin position="439"/>
        <end position="461"/>
    </location>
</feature>
<feature type="region of interest" description="Disordered" evidence="21">
    <location>
        <begin position="374"/>
        <end position="407"/>
    </location>
</feature>
<dbReference type="GO" id="GO:0035861">
    <property type="term" value="C:site of double-strand break"/>
    <property type="evidence" value="ECO:0007669"/>
    <property type="project" value="Ensembl"/>
</dbReference>
<dbReference type="GO" id="GO:0003684">
    <property type="term" value="F:damaged DNA binding"/>
    <property type="evidence" value="ECO:0000318"/>
    <property type="project" value="GO_Central"/>
</dbReference>
<evidence type="ECO:0000256" key="19">
    <source>
        <dbReference type="ARBA" id="ARBA00023306"/>
    </source>
</evidence>
<comment type="subcellular location">
    <subcellularLocation>
        <location evidence="2">Chromosome</location>
    </subcellularLocation>
    <subcellularLocation>
        <location evidence="1">Nucleus</location>
    </subcellularLocation>
</comment>